<keyword evidence="9" id="KW-0206">Cytoskeleton</keyword>
<evidence type="ECO:0000256" key="9">
    <source>
        <dbReference type="ARBA" id="ARBA00023212"/>
    </source>
</evidence>
<feature type="repeat" description="WD" evidence="11">
    <location>
        <begin position="566"/>
        <end position="599"/>
    </location>
</feature>
<dbReference type="GO" id="GO:0045504">
    <property type="term" value="F:dynein heavy chain binding"/>
    <property type="evidence" value="ECO:0007669"/>
    <property type="project" value="TreeGrafter"/>
</dbReference>
<evidence type="ECO:0000256" key="2">
    <source>
        <dbReference type="ARBA" id="ARBA00011059"/>
    </source>
</evidence>
<evidence type="ECO:0000313" key="13">
    <source>
        <dbReference type="Proteomes" id="UP000478052"/>
    </source>
</evidence>
<reference evidence="12 13" key="1">
    <citation type="submission" date="2019-08" db="EMBL/GenBank/DDBJ databases">
        <title>Whole genome of Aphis craccivora.</title>
        <authorList>
            <person name="Voronova N.V."/>
            <person name="Shulinski R.S."/>
            <person name="Bandarenka Y.V."/>
            <person name="Zhorov D.G."/>
            <person name="Warner D."/>
        </authorList>
    </citation>
    <scope>NUCLEOTIDE SEQUENCE [LARGE SCALE GENOMIC DNA]</scope>
    <source>
        <strain evidence="12">180601</strain>
        <tissue evidence="12">Whole Body</tissue>
    </source>
</reference>
<evidence type="ECO:0000256" key="3">
    <source>
        <dbReference type="ARBA" id="ARBA00022490"/>
    </source>
</evidence>
<keyword evidence="7" id="KW-0243">Dynein</keyword>
<evidence type="ECO:0000256" key="11">
    <source>
        <dbReference type="PROSITE-ProRule" id="PRU00221"/>
    </source>
</evidence>
<keyword evidence="10" id="KW-0966">Cell projection</keyword>
<keyword evidence="3" id="KW-0963">Cytoplasm</keyword>
<sequence>MKSSKKKAKETAKVVSSDDPVKPADQLILSQEDLDEVYGNGLFVKEPPTPHAKVIYSNKQRMFLPKKEITNSIKLFELKTTLFHRESANAIMQIENELCRKPENLAIDDNESIVENIIEEVEEEQYIKPLELDVIDEELLSVEDVNEEFMDENMEMGEEGEEEDLLTDLKTELEEEDESQIKKKKESEESFLSLPVTKLCTVVKLKNKFNFFDRISQTKKILMRNKDTQTPVTKKFEFGAFVSLCNIYDTYEVDYAIQKAEKDKELREKMAAHMGKKKTKPRKKIHIEHDEIEHELLKVSKIVEKIISLNDTDAIAQDFRYYEDPSDQFRDRGEGTLMLMWTMVYEKEKKLIVTDIAWSPDYFDMFGITLSILVKFMINLAQSELTFTDSPDIGNVCLWVLKNSSYPDYVAHTQSGAMCLSFHPDFGNILAVGLRDGNLGVYNVSLLKNQPEYSTSLSGTKLMSSVTQVVWCKNLPTGELNFYSVSEDGVVCQWILMQSELMKVLRMSLVIDMYPEIELGGIKQTYYARGTTITFNPADPEVYLVGTVEGYIFKCNTEWTRYVQRFKAHEMPVNRIDFNKFDPNIYLTCSEDFVVKLWEDKSQAPLIIFDLQTGLTDLRWSPFSSSVFGITTVDCRVIFYDLDISTKKSVCDQLIHPTEKYRLVRLAFDKRVPMIVVGSSRTVTTHVFARLFNRCTVVTYKLSPNLRTIMKSPKKGVQIPTETLELEKLHTVLNSIRE</sequence>
<evidence type="ECO:0000256" key="8">
    <source>
        <dbReference type="ARBA" id="ARBA00023175"/>
    </source>
</evidence>
<dbReference type="GO" id="GO:0036158">
    <property type="term" value="P:outer dynein arm assembly"/>
    <property type="evidence" value="ECO:0007669"/>
    <property type="project" value="TreeGrafter"/>
</dbReference>
<dbReference type="InterPro" id="IPR015943">
    <property type="entry name" value="WD40/YVTN_repeat-like_dom_sf"/>
</dbReference>
<dbReference type="InterPro" id="IPR036322">
    <property type="entry name" value="WD40_repeat_dom_sf"/>
</dbReference>
<proteinExistence type="inferred from homology"/>
<evidence type="ECO:0000256" key="1">
    <source>
        <dbReference type="ARBA" id="ARBA00004430"/>
    </source>
</evidence>
<evidence type="ECO:0000313" key="12">
    <source>
        <dbReference type="EMBL" id="KAF0761676.1"/>
    </source>
</evidence>
<comment type="caution">
    <text evidence="12">The sequence shown here is derived from an EMBL/GenBank/DDBJ whole genome shotgun (WGS) entry which is preliminary data.</text>
</comment>
<accession>A0A6G0YVG5</accession>
<evidence type="ECO:0000256" key="6">
    <source>
        <dbReference type="ARBA" id="ARBA00022737"/>
    </source>
</evidence>
<dbReference type="Proteomes" id="UP000478052">
    <property type="component" value="Unassembled WGS sequence"/>
</dbReference>
<keyword evidence="8" id="KW-0505">Motor protein</keyword>
<dbReference type="SUPFAM" id="SSF50978">
    <property type="entry name" value="WD40 repeat-like"/>
    <property type="match status" value="1"/>
</dbReference>
<dbReference type="OrthoDB" id="10261376at2759"/>
<dbReference type="EMBL" id="VUJU01002328">
    <property type="protein sequence ID" value="KAF0761676.1"/>
    <property type="molecule type" value="Genomic_DNA"/>
</dbReference>
<evidence type="ECO:0000256" key="4">
    <source>
        <dbReference type="ARBA" id="ARBA00022574"/>
    </source>
</evidence>
<protein>
    <submittedName>
        <fullName evidence="12">Dynein intermediate chain 2, ciliary-like</fullName>
    </submittedName>
</protein>
<comment type="similarity">
    <text evidence="2">Belongs to the dynein intermediate chain family.</text>
</comment>
<evidence type="ECO:0000256" key="7">
    <source>
        <dbReference type="ARBA" id="ARBA00023017"/>
    </source>
</evidence>
<dbReference type="Pfam" id="PF00400">
    <property type="entry name" value="WD40"/>
    <property type="match status" value="1"/>
</dbReference>
<keyword evidence="6" id="KW-0677">Repeat</keyword>
<dbReference type="AlphaFoldDB" id="A0A6G0YVG5"/>
<evidence type="ECO:0000256" key="10">
    <source>
        <dbReference type="ARBA" id="ARBA00023273"/>
    </source>
</evidence>
<dbReference type="PANTHER" id="PTHR12442:SF11">
    <property type="entry name" value="DYNEIN AXONEMAL INTERMEDIATE CHAIN 1"/>
    <property type="match status" value="1"/>
</dbReference>
<dbReference type="InterPro" id="IPR001680">
    <property type="entry name" value="WD40_rpt"/>
</dbReference>
<comment type="subcellular location">
    <subcellularLocation>
        <location evidence="1">Cytoplasm</location>
        <location evidence="1">Cytoskeleton</location>
        <location evidence="1">Cilium axoneme</location>
    </subcellularLocation>
</comment>
<dbReference type="GO" id="GO:0005874">
    <property type="term" value="C:microtubule"/>
    <property type="evidence" value="ECO:0007669"/>
    <property type="project" value="UniProtKB-KW"/>
</dbReference>
<dbReference type="Gene3D" id="2.130.10.10">
    <property type="entry name" value="YVTN repeat-like/Quinoprotein amine dehydrogenase"/>
    <property type="match status" value="2"/>
</dbReference>
<gene>
    <name evidence="12" type="ORF">FWK35_00016296</name>
</gene>
<dbReference type="PROSITE" id="PS50082">
    <property type="entry name" value="WD_REPEATS_2"/>
    <property type="match status" value="1"/>
</dbReference>
<keyword evidence="5" id="KW-0493">Microtubule</keyword>
<dbReference type="GO" id="GO:0045503">
    <property type="term" value="F:dynein light chain binding"/>
    <property type="evidence" value="ECO:0007669"/>
    <property type="project" value="TreeGrafter"/>
</dbReference>
<evidence type="ECO:0000256" key="5">
    <source>
        <dbReference type="ARBA" id="ARBA00022701"/>
    </source>
</evidence>
<keyword evidence="13" id="KW-1185">Reference proteome</keyword>
<dbReference type="SMART" id="SM00320">
    <property type="entry name" value="WD40"/>
    <property type="match status" value="4"/>
</dbReference>
<keyword evidence="4 11" id="KW-0853">WD repeat</keyword>
<dbReference type="GO" id="GO:0036157">
    <property type="term" value="C:outer dynein arm"/>
    <property type="evidence" value="ECO:0007669"/>
    <property type="project" value="TreeGrafter"/>
</dbReference>
<organism evidence="12 13">
    <name type="scientific">Aphis craccivora</name>
    <name type="common">Cowpea aphid</name>
    <dbReference type="NCBI Taxonomy" id="307492"/>
    <lineage>
        <taxon>Eukaryota</taxon>
        <taxon>Metazoa</taxon>
        <taxon>Ecdysozoa</taxon>
        <taxon>Arthropoda</taxon>
        <taxon>Hexapoda</taxon>
        <taxon>Insecta</taxon>
        <taxon>Pterygota</taxon>
        <taxon>Neoptera</taxon>
        <taxon>Paraneoptera</taxon>
        <taxon>Hemiptera</taxon>
        <taxon>Sternorrhyncha</taxon>
        <taxon>Aphidomorpha</taxon>
        <taxon>Aphidoidea</taxon>
        <taxon>Aphididae</taxon>
        <taxon>Aphidini</taxon>
        <taxon>Aphis</taxon>
        <taxon>Aphis</taxon>
    </lineage>
</organism>
<name>A0A6G0YVG5_APHCR</name>
<dbReference type="PANTHER" id="PTHR12442">
    <property type="entry name" value="DYNEIN INTERMEDIATE CHAIN"/>
    <property type="match status" value="1"/>
</dbReference>
<dbReference type="GO" id="GO:0003341">
    <property type="term" value="P:cilium movement"/>
    <property type="evidence" value="ECO:0007669"/>
    <property type="project" value="TreeGrafter"/>
</dbReference>
<dbReference type="InterPro" id="IPR050687">
    <property type="entry name" value="Dynein_IC"/>
</dbReference>